<dbReference type="EMBL" id="CM000765">
    <property type="protein sequence ID" value="OQU81390.1"/>
    <property type="molecule type" value="Genomic_DNA"/>
</dbReference>
<protein>
    <submittedName>
        <fullName evidence="1">Uncharacterized protein</fullName>
    </submittedName>
</protein>
<dbReference type="Gramene" id="OQU81390">
    <property type="protein sequence ID" value="OQU81390"/>
    <property type="gene ID" value="SORBI_3006G050550"/>
</dbReference>
<reference evidence="1 2" key="1">
    <citation type="journal article" date="2009" name="Nature">
        <title>The Sorghum bicolor genome and the diversification of grasses.</title>
        <authorList>
            <person name="Paterson A.H."/>
            <person name="Bowers J.E."/>
            <person name="Bruggmann R."/>
            <person name="Dubchak I."/>
            <person name="Grimwood J."/>
            <person name="Gundlach H."/>
            <person name="Haberer G."/>
            <person name="Hellsten U."/>
            <person name="Mitros T."/>
            <person name="Poliakov A."/>
            <person name="Schmutz J."/>
            <person name="Spannagl M."/>
            <person name="Tang H."/>
            <person name="Wang X."/>
            <person name="Wicker T."/>
            <person name="Bharti A.K."/>
            <person name="Chapman J."/>
            <person name="Feltus F.A."/>
            <person name="Gowik U."/>
            <person name="Grigoriev I.V."/>
            <person name="Lyons E."/>
            <person name="Maher C.A."/>
            <person name="Martis M."/>
            <person name="Narechania A."/>
            <person name="Otillar R.P."/>
            <person name="Penning B.W."/>
            <person name="Salamov A.A."/>
            <person name="Wang Y."/>
            <person name="Zhang L."/>
            <person name="Carpita N.C."/>
            <person name="Freeling M."/>
            <person name="Gingle A.R."/>
            <person name="Hash C.T."/>
            <person name="Keller B."/>
            <person name="Klein P."/>
            <person name="Kresovich S."/>
            <person name="McCann M.C."/>
            <person name="Ming R."/>
            <person name="Peterson D.G."/>
            <person name="Mehboob-ur-Rahman"/>
            <person name="Ware D."/>
            <person name="Westhoff P."/>
            <person name="Mayer K.F."/>
            <person name="Messing J."/>
            <person name="Rokhsar D.S."/>
        </authorList>
    </citation>
    <scope>NUCLEOTIDE SEQUENCE [LARGE SCALE GENOMIC DNA]</scope>
    <source>
        <strain evidence="2">cv. BTx623</strain>
    </source>
</reference>
<organism evidence="1 2">
    <name type="scientific">Sorghum bicolor</name>
    <name type="common">Sorghum</name>
    <name type="synonym">Sorghum vulgare</name>
    <dbReference type="NCBI Taxonomy" id="4558"/>
    <lineage>
        <taxon>Eukaryota</taxon>
        <taxon>Viridiplantae</taxon>
        <taxon>Streptophyta</taxon>
        <taxon>Embryophyta</taxon>
        <taxon>Tracheophyta</taxon>
        <taxon>Spermatophyta</taxon>
        <taxon>Magnoliopsida</taxon>
        <taxon>Liliopsida</taxon>
        <taxon>Poales</taxon>
        <taxon>Poaceae</taxon>
        <taxon>PACMAD clade</taxon>
        <taxon>Panicoideae</taxon>
        <taxon>Andropogonodae</taxon>
        <taxon>Andropogoneae</taxon>
        <taxon>Sorghinae</taxon>
        <taxon>Sorghum</taxon>
    </lineage>
</organism>
<name>A0A1Z5RCB0_SORBI</name>
<keyword evidence="2" id="KW-1185">Reference proteome</keyword>
<evidence type="ECO:0000313" key="2">
    <source>
        <dbReference type="Proteomes" id="UP000000768"/>
    </source>
</evidence>
<evidence type="ECO:0000313" key="1">
    <source>
        <dbReference type="EMBL" id="OQU81390.1"/>
    </source>
</evidence>
<dbReference type="Proteomes" id="UP000000768">
    <property type="component" value="Chromosome 6"/>
</dbReference>
<reference evidence="2" key="2">
    <citation type="journal article" date="2018" name="Plant J.">
        <title>The Sorghum bicolor reference genome: improved assembly, gene annotations, a transcriptome atlas, and signatures of genome organization.</title>
        <authorList>
            <person name="McCormick R.F."/>
            <person name="Truong S.K."/>
            <person name="Sreedasyam A."/>
            <person name="Jenkins J."/>
            <person name="Shu S."/>
            <person name="Sims D."/>
            <person name="Kennedy M."/>
            <person name="Amirebrahimi M."/>
            <person name="Weers B.D."/>
            <person name="McKinley B."/>
            <person name="Mattison A."/>
            <person name="Morishige D.T."/>
            <person name="Grimwood J."/>
            <person name="Schmutz J."/>
            <person name="Mullet J.E."/>
        </authorList>
    </citation>
    <scope>NUCLEOTIDE SEQUENCE [LARGE SCALE GENOMIC DNA]</scope>
    <source>
        <strain evidence="2">cv. BTx623</strain>
    </source>
</reference>
<dbReference type="AlphaFoldDB" id="A0A1Z5RCB0"/>
<proteinExistence type="predicted"/>
<gene>
    <name evidence="1" type="ORF">SORBI_3006G050550</name>
</gene>
<dbReference type="STRING" id="4558.A0A1Z5RCB0"/>
<sequence length="72" mass="7838">MPRVDGTDEEDDPGVTAQQIKAIFSRLTTHKSRTHDVVALKPNKADVGSASLGQGVLYRLKVHLCHLMLLGT</sequence>
<dbReference type="InParanoid" id="A0A1Z5RCB0"/>
<accession>A0A1Z5RCB0</accession>